<proteinExistence type="predicted"/>
<name>A0A8S9K572_BRACR</name>
<reference evidence="1" key="1">
    <citation type="submission" date="2019-12" db="EMBL/GenBank/DDBJ databases">
        <title>Genome sequencing and annotation of Brassica cretica.</title>
        <authorList>
            <person name="Studholme D.J."/>
            <person name="Sarris P.F."/>
        </authorList>
    </citation>
    <scope>NUCLEOTIDE SEQUENCE</scope>
    <source>
        <strain evidence="1">PFS-102/07</strain>
        <tissue evidence="1">Leaf</tissue>
    </source>
</reference>
<evidence type="ECO:0000313" key="1">
    <source>
        <dbReference type="EMBL" id="KAF2590040.1"/>
    </source>
</evidence>
<accession>A0A8S9K572</accession>
<dbReference type="AlphaFoldDB" id="A0A8S9K572"/>
<dbReference type="EMBL" id="QGKY02000190">
    <property type="protein sequence ID" value="KAF2590040.1"/>
    <property type="molecule type" value="Genomic_DNA"/>
</dbReference>
<comment type="caution">
    <text evidence="1">The sequence shown here is derived from an EMBL/GenBank/DDBJ whole genome shotgun (WGS) entry which is preliminary data.</text>
</comment>
<protein>
    <submittedName>
        <fullName evidence="1">Uncharacterized protein</fullName>
    </submittedName>
</protein>
<organism evidence="1">
    <name type="scientific">Brassica cretica</name>
    <name type="common">Mustard</name>
    <dbReference type="NCBI Taxonomy" id="69181"/>
    <lineage>
        <taxon>Eukaryota</taxon>
        <taxon>Viridiplantae</taxon>
        <taxon>Streptophyta</taxon>
        <taxon>Embryophyta</taxon>
        <taxon>Tracheophyta</taxon>
        <taxon>Spermatophyta</taxon>
        <taxon>Magnoliopsida</taxon>
        <taxon>eudicotyledons</taxon>
        <taxon>Gunneridae</taxon>
        <taxon>Pentapetalae</taxon>
        <taxon>rosids</taxon>
        <taxon>malvids</taxon>
        <taxon>Brassicales</taxon>
        <taxon>Brassicaceae</taxon>
        <taxon>Brassiceae</taxon>
        <taxon>Brassica</taxon>
    </lineage>
</organism>
<gene>
    <name evidence="1" type="ORF">F2Q70_00040658</name>
</gene>
<sequence length="60" mass="6188">MVFITSKAGLAMAKSLIRAAAKKEESFIIGDKMVTKAIENTAPIILLVAANDGSCGAHVA</sequence>